<evidence type="ECO:0000313" key="8">
    <source>
        <dbReference type="EMBL" id="RPJ88450.1"/>
    </source>
</evidence>
<keyword evidence="4" id="KW-0233">DNA recombination</keyword>
<feature type="domain" description="Tyr recombinase" evidence="6">
    <location>
        <begin position="151"/>
        <end position="329"/>
    </location>
</feature>
<keyword evidence="3 5" id="KW-0238">DNA-binding</keyword>
<dbReference type="GO" id="GO:0006310">
    <property type="term" value="P:DNA recombination"/>
    <property type="evidence" value="ECO:0007669"/>
    <property type="project" value="UniProtKB-KW"/>
</dbReference>
<dbReference type="PROSITE" id="PS51898">
    <property type="entry name" value="TYR_RECOMBINASE"/>
    <property type="match status" value="1"/>
</dbReference>
<keyword evidence="2" id="KW-0229">DNA integration</keyword>
<evidence type="ECO:0000259" key="7">
    <source>
        <dbReference type="PROSITE" id="PS51900"/>
    </source>
</evidence>
<feature type="domain" description="Core-binding (CB)" evidence="7">
    <location>
        <begin position="53"/>
        <end position="131"/>
    </location>
</feature>
<gene>
    <name evidence="8" type="ORF">DY367_27985</name>
</gene>
<dbReference type="InterPro" id="IPR050090">
    <property type="entry name" value="Tyrosine_recombinase_XerCD"/>
</dbReference>
<evidence type="ECO:0000256" key="4">
    <source>
        <dbReference type="ARBA" id="ARBA00023172"/>
    </source>
</evidence>
<name>A0A424W5E0_ALCXX</name>
<dbReference type="Gene3D" id="1.10.443.10">
    <property type="entry name" value="Intergrase catalytic core"/>
    <property type="match status" value="1"/>
</dbReference>
<dbReference type="EMBL" id="QVXO01000065">
    <property type="protein sequence ID" value="RPJ88450.1"/>
    <property type="molecule type" value="Genomic_DNA"/>
</dbReference>
<dbReference type="PANTHER" id="PTHR30349">
    <property type="entry name" value="PHAGE INTEGRASE-RELATED"/>
    <property type="match status" value="1"/>
</dbReference>
<evidence type="ECO:0000256" key="2">
    <source>
        <dbReference type="ARBA" id="ARBA00022908"/>
    </source>
</evidence>
<evidence type="ECO:0000256" key="3">
    <source>
        <dbReference type="ARBA" id="ARBA00023125"/>
    </source>
</evidence>
<dbReference type="Proteomes" id="UP000285324">
    <property type="component" value="Unassembled WGS sequence"/>
</dbReference>
<dbReference type="InterPro" id="IPR044068">
    <property type="entry name" value="CB"/>
</dbReference>
<comment type="similarity">
    <text evidence="1">Belongs to the 'phage' integrase family.</text>
</comment>
<comment type="caution">
    <text evidence="8">The sequence shown here is derived from an EMBL/GenBank/DDBJ whole genome shotgun (WGS) entry which is preliminary data.</text>
</comment>
<dbReference type="InterPro" id="IPR002104">
    <property type="entry name" value="Integrase_catalytic"/>
</dbReference>
<dbReference type="GO" id="GO:0015074">
    <property type="term" value="P:DNA integration"/>
    <property type="evidence" value="ECO:0007669"/>
    <property type="project" value="UniProtKB-KW"/>
</dbReference>
<dbReference type="Gene3D" id="1.10.150.130">
    <property type="match status" value="1"/>
</dbReference>
<evidence type="ECO:0000313" key="9">
    <source>
        <dbReference type="Proteomes" id="UP000285324"/>
    </source>
</evidence>
<evidence type="ECO:0000256" key="5">
    <source>
        <dbReference type="PROSITE-ProRule" id="PRU01248"/>
    </source>
</evidence>
<reference evidence="8 9" key="1">
    <citation type="submission" date="2018-08" db="EMBL/GenBank/DDBJ databases">
        <title>Achromobacter xylosoxidans Genome sequencing and assembly.</title>
        <authorList>
            <person name="Wang R."/>
            <person name="Rensing C."/>
            <person name="Li Y."/>
        </authorList>
    </citation>
    <scope>NUCLEOTIDE SEQUENCE [LARGE SCALE GENOMIC DNA]</scope>
    <source>
        <strain evidence="8 9">GD003A</strain>
    </source>
</reference>
<dbReference type="AlphaFoldDB" id="A0A424W5E0"/>
<dbReference type="OrthoDB" id="662444at2"/>
<organism evidence="8 9">
    <name type="scientific">Alcaligenes xylosoxydans xylosoxydans</name>
    <name type="common">Achromobacter xylosoxidans</name>
    <dbReference type="NCBI Taxonomy" id="85698"/>
    <lineage>
        <taxon>Bacteria</taxon>
        <taxon>Pseudomonadati</taxon>
        <taxon>Pseudomonadota</taxon>
        <taxon>Betaproteobacteria</taxon>
        <taxon>Burkholderiales</taxon>
        <taxon>Alcaligenaceae</taxon>
        <taxon>Achromobacter</taxon>
    </lineage>
</organism>
<dbReference type="InterPro" id="IPR011010">
    <property type="entry name" value="DNA_brk_join_enz"/>
</dbReference>
<dbReference type="SUPFAM" id="SSF56349">
    <property type="entry name" value="DNA breaking-rejoining enzymes"/>
    <property type="match status" value="1"/>
</dbReference>
<dbReference type="InterPro" id="IPR010998">
    <property type="entry name" value="Integrase_recombinase_N"/>
</dbReference>
<evidence type="ECO:0000259" key="6">
    <source>
        <dbReference type="PROSITE" id="PS51898"/>
    </source>
</evidence>
<protein>
    <submittedName>
        <fullName evidence="8">Integrase</fullName>
    </submittedName>
</protein>
<evidence type="ECO:0000256" key="1">
    <source>
        <dbReference type="ARBA" id="ARBA00008857"/>
    </source>
</evidence>
<dbReference type="CDD" id="cd00800">
    <property type="entry name" value="INT_Lambda_C"/>
    <property type="match status" value="1"/>
</dbReference>
<dbReference type="PANTHER" id="PTHR30349:SF41">
    <property type="entry name" value="INTEGRASE_RECOMBINASE PROTEIN MJ0367-RELATED"/>
    <property type="match status" value="1"/>
</dbReference>
<dbReference type="GO" id="GO:0003677">
    <property type="term" value="F:DNA binding"/>
    <property type="evidence" value="ECO:0007669"/>
    <property type="project" value="UniProtKB-UniRule"/>
</dbReference>
<dbReference type="RefSeq" id="WP_118934475.1">
    <property type="nucleotide sequence ID" value="NZ_CP061008.1"/>
</dbReference>
<dbReference type="Pfam" id="PF00589">
    <property type="entry name" value="Phage_integrase"/>
    <property type="match status" value="1"/>
</dbReference>
<sequence>MGRPRKSDKHLPPCVYEKHGAYYYVKAGKWTRLAADLPTALAEYARRFDNPRGGMPELVEKVLTHISPKLSKNTIHQYKIAAARIKDAFAEFAPDQIRPKHVAALKMDMADTPNMANRVLSFLKTVFAHAVEWQLVDSNPCVGIRRHAEGKRHRYITDAEYAAIYAKANPRMQVIMDLLYLTGQRVGDVLAIKRSDMNEDGIAFDQEKTGAKLLVRWTPELRDAIARANALNGNVLGQTLFRTRSHGKSAPSYGTTRDRWREAVEAAGVEDAHIHDLRAKSLTDAKRQGKDAQMLAGHTSPAMTDRYIRLREVPVVDGPTFSRQAKKTA</sequence>
<accession>A0A424W5E0</accession>
<proteinExistence type="inferred from homology"/>
<dbReference type="PROSITE" id="PS51900">
    <property type="entry name" value="CB"/>
    <property type="match status" value="1"/>
</dbReference>
<dbReference type="InterPro" id="IPR013762">
    <property type="entry name" value="Integrase-like_cat_sf"/>
</dbReference>